<evidence type="ECO:0000313" key="3">
    <source>
        <dbReference type="Proteomes" id="UP001159363"/>
    </source>
</evidence>
<feature type="region of interest" description="Disordered" evidence="1">
    <location>
        <begin position="778"/>
        <end position="804"/>
    </location>
</feature>
<keyword evidence="3" id="KW-1185">Reference proteome</keyword>
<evidence type="ECO:0000256" key="1">
    <source>
        <dbReference type="SAM" id="MobiDB-lite"/>
    </source>
</evidence>
<organism evidence="2 3">
    <name type="scientific">Dryococelus australis</name>
    <dbReference type="NCBI Taxonomy" id="614101"/>
    <lineage>
        <taxon>Eukaryota</taxon>
        <taxon>Metazoa</taxon>
        <taxon>Ecdysozoa</taxon>
        <taxon>Arthropoda</taxon>
        <taxon>Hexapoda</taxon>
        <taxon>Insecta</taxon>
        <taxon>Pterygota</taxon>
        <taxon>Neoptera</taxon>
        <taxon>Polyneoptera</taxon>
        <taxon>Phasmatodea</taxon>
        <taxon>Verophasmatodea</taxon>
        <taxon>Anareolatae</taxon>
        <taxon>Phasmatidae</taxon>
        <taxon>Eurycanthinae</taxon>
        <taxon>Dryococelus</taxon>
    </lineage>
</organism>
<dbReference type="Proteomes" id="UP001159363">
    <property type="component" value="Chromosome 1"/>
</dbReference>
<name>A0ABQ9IK36_9NEOP</name>
<accession>A0ABQ9IK36</accession>
<reference evidence="2 3" key="1">
    <citation type="submission" date="2023-02" db="EMBL/GenBank/DDBJ databases">
        <title>LHISI_Scaffold_Assembly.</title>
        <authorList>
            <person name="Stuart O.P."/>
            <person name="Cleave R."/>
            <person name="Magrath M.J.L."/>
            <person name="Mikheyev A.S."/>
        </authorList>
    </citation>
    <scope>NUCLEOTIDE SEQUENCE [LARGE SCALE GENOMIC DNA]</scope>
    <source>
        <strain evidence="2">Daus_M_001</strain>
        <tissue evidence="2">Leg muscle</tissue>
    </source>
</reference>
<evidence type="ECO:0008006" key="4">
    <source>
        <dbReference type="Google" id="ProtNLM"/>
    </source>
</evidence>
<comment type="caution">
    <text evidence="2">The sequence shown here is derived from an EMBL/GenBank/DDBJ whole genome shotgun (WGS) entry which is preliminary data.</text>
</comment>
<gene>
    <name evidence="2" type="ORF">PR048_002406</name>
</gene>
<dbReference type="EMBL" id="JARBHB010000001">
    <property type="protein sequence ID" value="KAJ8897060.1"/>
    <property type="molecule type" value="Genomic_DNA"/>
</dbReference>
<feature type="region of interest" description="Disordered" evidence="1">
    <location>
        <begin position="339"/>
        <end position="363"/>
    </location>
</feature>
<protein>
    <recommendedName>
        <fullName evidence="4">Ribosomal protein L2</fullName>
    </recommendedName>
</protein>
<evidence type="ECO:0000313" key="2">
    <source>
        <dbReference type="EMBL" id="KAJ8897060.1"/>
    </source>
</evidence>
<feature type="compositionally biased region" description="Polar residues" evidence="1">
    <location>
        <begin position="341"/>
        <end position="358"/>
    </location>
</feature>
<sequence length="825" mass="92045">MGQWTCTHSCTQAKHAVTHPGGNASLQKHRSYLNGARGMEYDIRPRRAPQRKEDGNTYTFVKAVHDKVSTFEINIRKITLPLPAYIVTGALSDMRPVKLVTMEGEVVPYIHVKQKVLVAQVTFKSKTSKPPRIHYVVPGLSPETWGPEKFVCKKRKFGVGIKGLQLLLSPAITSFLNAQDSNSTGVTICFGNHDSRYPQENTLRYARRKVFCTVTFKTVGTKFLQTNTRKCKQHHKSCTETLSFFNSALLFGGSLLRPSPSHSLLRFRFVRSWRDYTSSLVAGEVSPAKRAPLSPSGSSVPTGCGVTSRDNRLERIVHSAASRTDCDVRWAAGVLPLRPNTAGTPGRTRSASGATHLRTSSELRKSGHHTAFCHRVYNYRGETADYSSSSRTRQRNSSTIGYSRMLERHPPINAWQHTPQPAAQPIGNVSQLQRPYRHEATPEPRTAANQREGHFCHADVMYLRFCGIIQKLTAVTKEKLNVVELRPYSSRYHDILQKRFAKFCSTIKCLKVNGSRYISSLHIAPRNDLAVVEILRLLATLPTLHRVCQLVRCACAQRLPRTSPHKGKFVNFVLLCVLCGLFGGKSVSNLIKSFQATLRTFLKQTVARITLTFTFRSTVGRKEDYICFESHASSLPVVPTRAMLLNALSFYNITLANRFARTSLTFSPPAASSLPEISRNFSVSALIKGCEPIWRQGAFIVRVVLFSTHYRSCATNFIAFNSLVLAVDDHLTAQNTQLARHTPKAPQALNFEGGEMHTQCSLQYADVKNYGCMTHSAGMQGRGKRGVPEKTRRPAVSSGTIPHAKIPGWPRRGWNPFRLGGRLVV</sequence>
<proteinExistence type="predicted"/>